<dbReference type="PANTHER" id="PTHR43283:SF7">
    <property type="entry name" value="BETA-LACTAMASE-RELATED DOMAIN-CONTAINING PROTEIN"/>
    <property type="match status" value="1"/>
</dbReference>
<sequence length="404" mass="44918">MLKKSLLAAIVAFSTSATAITTEERQHYMDDFSMLSFMVPSKQASWYWENLDQVMPTSSVKKAGIAMPLERAPIDAQQVYNATFNDTKLDDLINGEDPSVNSMMIVKDGKVIFEHNNIPANTKHVWMSNAKPTAGLIIAMLEAEGKIDVSKPLKTYIPDLEGKDWGDVAVIDVLNMQSGMDHEENDSVRSNPKAWITQMMLAEVGQVPDYYNTLINIPKAKAPGQAFEYSSANTQMLSLLASTVENKTFSEIFEERVWAKAGMTGDSYFTLTPDGYEVSHGLFNSNIEDMARFAMLFTDSWSATAKQQIVPDSMLKHIQDSVKPGVYKVSPAHTGFVGMFPDEPIGGSYQFDAVFKDGDLYKGGMRGQGLYISPDKNTVAVWFSNRIEKHNVAGYIRGFVKDMK</sequence>
<keyword evidence="4" id="KW-1185">Reference proteome</keyword>
<name>A0ABQ6E532_9GAMM</name>
<accession>A0ABQ6E532</accession>
<dbReference type="InterPro" id="IPR012338">
    <property type="entry name" value="Beta-lactam/transpept-like"/>
</dbReference>
<evidence type="ECO:0000313" key="4">
    <source>
        <dbReference type="Proteomes" id="UP001157353"/>
    </source>
</evidence>
<keyword evidence="1" id="KW-0732">Signal</keyword>
<comment type="caution">
    <text evidence="3">The sequence shown here is derived from an EMBL/GenBank/DDBJ whole genome shotgun (WGS) entry which is preliminary data.</text>
</comment>
<proteinExistence type="predicted"/>
<dbReference type="EMBL" id="BSPQ01000026">
    <property type="protein sequence ID" value="GLS92557.1"/>
    <property type="molecule type" value="Genomic_DNA"/>
</dbReference>
<dbReference type="PANTHER" id="PTHR43283">
    <property type="entry name" value="BETA-LACTAMASE-RELATED"/>
    <property type="match status" value="1"/>
</dbReference>
<feature type="domain" description="Beta-lactamase-related" evidence="2">
    <location>
        <begin position="102"/>
        <end position="386"/>
    </location>
</feature>
<dbReference type="SUPFAM" id="SSF56601">
    <property type="entry name" value="beta-lactamase/transpeptidase-like"/>
    <property type="match status" value="1"/>
</dbReference>
<evidence type="ECO:0000256" key="1">
    <source>
        <dbReference type="SAM" id="SignalP"/>
    </source>
</evidence>
<dbReference type="InterPro" id="IPR001466">
    <property type="entry name" value="Beta-lactam-related"/>
</dbReference>
<dbReference type="Gene3D" id="3.40.710.10">
    <property type="entry name" value="DD-peptidase/beta-lactamase superfamily"/>
    <property type="match status" value="1"/>
</dbReference>
<feature type="chain" id="PRO_5045752549" description="Beta-lactamase-related domain-containing protein" evidence="1">
    <location>
        <begin position="20"/>
        <end position="404"/>
    </location>
</feature>
<evidence type="ECO:0000259" key="2">
    <source>
        <dbReference type="Pfam" id="PF00144"/>
    </source>
</evidence>
<protein>
    <recommendedName>
        <fullName evidence="2">Beta-lactamase-related domain-containing protein</fullName>
    </recommendedName>
</protein>
<reference evidence="4" key="1">
    <citation type="journal article" date="2019" name="Int. J. Syst. Evol. Microbiol.">
        <title>The Global Catalogue of Microorganisms (GCM) 10K type strain sequencing project: providing services to taxonomists for standard genome sequencing and annotation.</title>
        <authorList>
            <consortium name="The Broad Institute Genomics Platform"/>
            <consortium name="The Broad Institute Genome Sequencing Center for Infectious Disease"/>
            <person name="Wu L."/>
            <person name="Ma J."/>
        </authorList>
    </citation>
    <scope>NUCLEOTIDE SEQUENCE [LARGE SCALE GENOMIC DNA]</scope>
    <source>
        <strain evidence="4">NBRC 103166</strain>
    </source>
</reference>
<dbReference type="Pfam" id="PF00144">
    <property type="entry name" value="Beta-lactamase"/>
    <property type="match status" value="1"/>
</dbReference>
<organism evidence="3 4">
    <name type="scientific">Psychromonas marina</name>
    <dbReference type="NCBI Taxonomy" id="88364"/>
    <lineage>
        <taxon>Bacteria</taxon>
        <taxon>Pseudomonadati</taxon>
        <taxon>Pseudomonadota</taxon>
        <taxon>Gammaproteobacteria</taxon>
        <taxon>Alteromonadales</taxon>
        <taxon>Psychromonadaceae</taxon>
        <taxon>Psychromonas</taxon>
    </lineage>
</organism>
<dbReference type="Proteomes" id="UP001157353">
    <property type="component" value="Unassembled WGS sequence"/>
</dbReference>
<evidence type="ECO:0000313" key="3">
    <source>
        <dbReference type="EMBL" id="GLS92557.1"/>
    </source>
</evidence>
<dbReference type="InterPro" id="IPR050789">
    <property type="entry name" value="Diverse_Enzym_Activities"/>
</dbReference>
<feature type="signal peptide" evidence="1">
    <location>
        <begin position="1"/>
        <end position="19"/>
    </location>
</feature>
<gene>
    <name evidence="3" type="ORF">GCM10007916_36290</name>
</gene>
<dbReference type="RefSeq" id="WP_284205662.1">
    <property type="nucleotide sequence ID" value="NZ_BSPQ01000026.1"/>
</dbReference>